<evidence type="ECO:0000313" key="2">
    <source>
        <dbReference type="EMBL" id="GAA2720663.1"/>
    </source>
</evidence>
<sequence>MDMSVALSLARQTNRDVLTDQDLAVFDDMAEALKSADPAEVRQRIGALRSKYEATIELARQRRAATGPTDPSRTPLDHGQEQSAAHQQHRSQGTGRA</sequence>
<organism evidence="2 3">
    <name type="scientific">Streptomyces luteosporeus</name>
    <dbReference type="NCBI Taxonomy" id="173856"/>
    <lineage>
        <taxon>Bacteria</taxon>
        <taxon>Bacillati</taxon>
        <taxon>Actinomycetota</taxon>
        <taxon>Actinomycetes</taxon>
        <taxon>Kitasatosporales</taxon>
        <taxon>Streptomycetaceae</taxon>
        <taxon>Streptomyces</taxon>
    </lineage>
</organism>
<dbReference type="RefSeq" id="WP_344436892.1">
    <property type="nucleotide sequence ID" value="NZ_BAAASL010000015.1"/>
</dbReference>
<reference evidence="3" key="1">
    <citation type="journal article" date="2019" name="Int. J. Syst. Evol. Microbiol.">
        <title>The Global Catalogue of Microorganisms (GCM) 10K type strain sequencing project: providing services to taxonomists for standard genome sequencing and annotation.</title>
        <authorList>
            <consortium name="The Broad Institute Genomics Platform"/>
            <consortium name="The Broad Institute Genome Sequencing Center for Infectious Disease"/>
            <person name="Wu L."/>
            <person name="Ma J."/>
        </authorList>
    </citation>
    <scope>NUCLEOTIDE SEQUENCE [LARGE SCALE GENOMIC DNA]</scope>
    <source>
        <strain evidence="3">JCM 4542</strain>
    </source>
</reference>
<keyword evidence="3" id="KW-1185">Reference proteome</keyword>
<proteinExistence type="predicted"/>
<dbReference type="Proteomes" id="UP001500886">
    <property type="component" value="Unassembled WGS sequence"/>
</dbReference>
<evidence type="ECO:0000256" key="1">
    <source>
        <dbReference type="SAM" id="MobiDB-lite"/>
    </source>
</evidence>
<evidence type="ECO:0000313" key="3">
    <source>
        <dbReference type="Proteomes" id="UP001500886"/>
    </source>
</evidence>
<protein>
    <submittedName>
        <fullName evidence="2">Uncharacterized protein</fullName>
    </submittedName>
</protein>
<feature type="compositionally biased region" description="Polar residues" evidence="1">
    <location>
        <begin position="81"/>
        <end position="97"/>
    </location>
</feature>
<name>A0ABP6GBB8_9ACTN</name>
<dbReference type="EMBL" id="BAAASL010000015">
    <property type="protein sequence ID" value="GAA2720663.1"/>
    <property type="molecule type" value="Genomic_DNA"/>
</dbReference>
<comment type="caution">
    <text evidence="2">The sequence shown here is derived from an EMBL/GenBank/DDBJ whole genome shotgun (WGS) entry which is preliminary data.</text>
</comment>
<accession>A0ABP6GBB8</accession>
<feature type="region of interest" description="Disordered" evidence="1">
    <location>
        <begin position="60"/>
        <end position="97"/>
    </location>
</feature>
<gene>
    <name evidence="2" type="ORF">GCM10010315_41610</name>
</gene>